<dbReference type="AlphaFoldDB" id="A0A5B0MMW6"/>
<protein>
    <submittedName>
        <fullName evidence="1">Uncharacterized protein</fullName>
    </submittedName>
</protein>
<name>A0A5B0MMW6_PUCGR</name>
<accession>A0A5B0MMW6</accession>
<reference evidence="1 2" key="1">
    <citation type="submission" date="2019-05" db="EMBL/GenBank/DDBJ databases">
        <title>Emergence of the Ug99 lineage of the wheat stem rust pathogen through somatic hybridization.</title>
        <authorList>
            <person name="Li F."/>
            <person name="Upadhyaya N.M."/>
            <person name="Sperschneider J."/>
            <person name="Matny O."/>
            <person name="Nguyen-Phuc H."/>
            <person name="Mago R."/>
            <person name="Raley C."/>
            <person name="Miller M.E."/>
            <person name="Silverstein K.A.T."/>
            <person name="Henningsen E."/>
            <person name="Hirsch C.D."/>
            <person name="Visser B."/>
            <person name="Pretorius Z.A."/>
            <person name="Steffenson B.J."/>
            <person name="Schwessinger B."/>
            <person name="Dodds P.N."/>
            <person name="Figueroa M."/>
        </authorList>
    </citation>
    <scope>NUCLEOTIDE SEQUENCE [LARGE SCALE GENOMIC DNA]</scope>
    <source>
        <strain evidence="1">21-0</strain>
    </source>
</reference>
<comment type="caution">
    <text evidence="1">The sequence shown here is derived from an EMBL/GenBank/DDBJ whole genome shotgun (WGS) entry which is preliminary data.</text>
</comment>
<keyword evidence="2" id="KW-1185">Reference proteome</keyword>
<sequence>MFHGIHDLAFQRPNQALLDHFAKHYLEDERKDVSRCTSYRSSWDRTDVINLDEDVFLAINNKICHGLC</sequence>
<evidence type="ECO:0000313" key="2">
    <source>
        <dbReference type="Proteomes" id="UP000324748"/>
    </source>
</evidence>
<evidence type="ECO:0000313" key="1">
    <source>
        <dbReference type="EMBL" id="KAA1077628.1"/>
    </source>
</evidence>
<dbReference type="Proteomes" id="UP000324748">
    <property type="component" value="Unassembled WGS sequence"/>
</dbReference>
<gene>
    <name evidence="1" type="ORF">PGT21_014143</name>
</gene>
<dbReference type="EMBL" id="VSWC01000144">
    <property type="protein sequence ID" value="KAA1077628.1"/>
    <property type="molecule type" value="Genomic_DNA"/>
</dbReference>
<proteinExistence type="predicted"/>
<organism evidence="1 2">
    <name type="scientific">Puccinia graminis f. sp. tritici</name>
    <dbReference type="NCBI Taxonomy" id="56615"/>
    <lineage>
        <taxon>Eukaryota</taxon>
        <taxon>Fungi</taxon>
        <taxon>Dikarya</taxon>
        <taxon>Basidiomycota</taxon>
        <taxon>Pucciniomycotina</taxon>
        <taxon>Pucciniomycetes</taxon>
        <taxon>Pucciniales</taxon>
        <taxon>Pucciniaceae</taxon>
        <taxon>Puccinia</taxon>
    </lineage>
</organism>